<accession>A0A0G4GYF0</accession>
<organism evidence="1 2">
    <name type="scientific">Vitrella brassicaformis (strain CCMP3155)</name>
    <dbReference type="NCBI Taxonomy" id="1169540"/>
    <lineage>
        <taxon>Eukaryota</taxon>
        <taxon>Sar</taxon>
        <taxon>Alveolata</taxon>
        <taxon>Colpodellida</taxon>
        <taxon>Vitrellaceae</taxon>
        <taxon>Vitrella</taxon>
    </lineage>
</organism>
<dbReference type="AlphaFoldDB" id="A0A0G4GYF0"/>
<proteinExistence type="predicted"/>
<reference evidence="1 2" key="1">
    <citation type="submission" date="2014-11" db="EMBL/GenBank/DDBJ databases">
        <authorList>
            <person name="Zhu J."/>
            <person name="Qi W."/>
            <person name="Song R."/>
        </authorList>
    </citation>
    <scope>NUCLEOTIDE SEQUENCE [LARGE SCALE GENOMIC DNA]</scope>
</reference>
<dbReference type="VEuPathDB" id="CryptoDB:Vbra_19117"/>
<name>A0A0G4GYF0_VITBC</name>
<dbReference type="Proteomes" id="UP000041254">
    <property type="component" value="Unassembled WGS sequence"/>
</dbReference>
<evidence type="ECO:0000313" key="1">
    <source>
        <dbReference type="EMBL" id="CEM36174.1"/>
    </source>
</evidence>
<gene>
    <name evidence="1" type="ORF">Vbra_19117</name>
</gene>
<dbReference type="EMBL" id="CDMY01000878">
    <property type="protein sequence ID" value="CEM36174.1"/>
    <property type="molecule type" value="Genomic_DNA"/>
</dbReference>
<dbReference type="PhylomeDB" id="A0A0G4GYF0"/>
<protein>
    <submittedName>
        <fullName evidence="1">Uncharacterized protein</fullName>
    </submittedName>
</protein>
<keyword evidence="2" id="KW-1185">Reference proteome</keyword>
<evidence type="ECO:0000313" key="2">
    <source>
        <dbReference type="Proteomes" id="UP000041254"/>
    </source>
</evidence>
<dbReference type="InParanoid" id="A0A0G4GYF0"/>
<sequence>MTTEREEVVRRPTVALVGCPCNEVIEPSAAAMQQDGNDGVTHPEATRDEYLRRWRHEMDRIKKLVQTLEAQVAGNDASLTVGDLSVVVGHVSRDGGCLKEAADYLSNIHNTNSLQGGVAEGGGSGRADDLAVEKTQKTSHASSISVAGVSDSKRARVEDRSGRCHVAAAAAAAGGSDDVDVLSPQQDDQGHDQELQHANVVGHVLCLLNKGINSIADYTANHHPSSAQDGSSKASPFGIYRNLTIAKEEVAMWSNLDLATKKRLKGKLGNVTTARIPASAGPCKDYNSRRRSFIATCLAKAKASLKHLYIDRGFGNFNFSRRSPLRASPPVAFTALTNLHVECDEWIGYFGEAMWTFPALKDCRGLRVALGALGGLTHIMSSSPQLMTLTGNISCFGSHLIAALGQCSRLTTIRGLAVDKCALRDGHLAELQRSLDPHWSKPDMQGVVKTIELVYECPVGHNLGDLTRPLPDFLAWARQVGATVEWRLNRGNSMTVDCSKEPSTVFPAVRGPVADVVNQLAKQAERVWLWCGGTPLDESWKDVLNFPNVRQLHIIQWMDDIDEQSVQSVSDSIPPFMTAVDEAGNNVCFPAVEHLESRLAYLFHFSQPPEGAWHFPAGPNKLGTLLGSLRHVRSVEFSTSDLWVFSECLPLLPTERLDKLRLDFGHHVRALPDTYPPHTRPAVASLSFDGIDGIGLSKDEALLVTSVVTHVRPSKAHLSLPLDPSECQLGEEGASDEEQIAHAEKELRALACECFERVMASYSLESLTVQCQVEEEGEEEEESFLGSCVLTLDLVAKGQ</sequence>